<feature type="compositionally biased region" description="Polar residues" evidence="7">
    <location>
        <begin position="1258"/>
        <end position="1272"/>
    </location>
</feature>
<evidence type="ECO:0000313" key="9">
    <source>
        <dbReference type="Proteomes" id="UP000305067"/>
    </source>
</evidence>
<feature type="compositionally biased region" description="Polar residues" evidence="7">
    <location>
        <begin position="1280"/>
        <end position="1291"/>
    </location>
</feature>
<dbReference type="Proteomes" id="UP000305067">
    <property type="component" value="Unassembled WGS sequence"/>
</dbReference>
<accession>A0A5C3QYI2</accession>
<feature type="region of interest" description="Disordered" evidence="7">
    <location>
        <begin position="1029"/>
        <end position="1048"/>
    </location>
</feature>
<dbReference type="GO" id="GO:0061245">
    <property type="term" value="P:establishment or maintenance of bipolar cell polarity"/>
    <property type="evidence" value="ECO:0007669"/>
    <property type="project" value="TreeGrafter"/>
</dbReference>
<organism evidence="8 9">
    <name type="scientific">Pterulicium gracile</name>
    <dbReference type="NCBI Taxonomy" id="1884261"/>
    <lineage>
        <taxon>Eukaryota</taxon>
        <taxon>Fungi</taxon>
        <taxon>Dikarya</taxon>
        <taxon>Basidiomycota</taxon>
        <taxon>Agaricomycotina</taxon>
        <taxon>Agaricomycetes</taxon>
        <taxon>Agaricomycetidae</taxon>
        <taxon>Agaricales</taxon>
        <taxon>Pleurotineae</taxon>
        <taxon>Pterulaceae</taxon>
        <taxon>Pterulicium</taxon>
    </lineage>
</organism>
<feature type="coiled-coil region" evidence="6">
    <location>
        <begin position="818"/>
        <end position="894"/>
    </location>
</feature>
<evidence type="ECO:0000256" key="6">
    <source>
        <dbReference type="SAM" id="Coils"/>
    </source>
</evidence>
<feature type="compositionally biased region" description="Low complexity" evidence="7">
    <location>
        <begin position="86"/>
        <end position="121"/>
    </location>
</feature>
<keyword evidence="2" id="KW-0880">Kelch repeat</keyword>
<dbReference type="PANTHER" id="PTHR23244">
    <property type="entry name" value="KELCH REPEAT DOMAIN"/>
    <property type="match status" value="1"/>
</dbReference>
<name>A0A5C3QYI2_9AGAR</name>
<feature type="compositionally biased region" description="Polar residues" evidence="7">
    <location>
        <begin position="632"/>
        <end position="650"/>
    </location>
</feature>
<feature type="coiled-coil region" evidence="6">
    <location>
        <begin position="1129"/>
        <end position="1247"/>
    </location>
</feature>
<feature type="compositionally biased region" description="Basic and acidic residues" evidence="7">
    <location>
        <begin position="563"/>
        <end position="581"/>
    </location>
</feature>
<feature type="compositionally biased region" description="Polar residues" evidence="7">
    <location>
        <begin position="24"/>
        <end position="37"/>
    </location>
</feature>
<dbReference type="EMBL" id="ML178815">
    <property type="protein sequence ID" value="TFL06398.1"/>
    <property type="molecule type" value="Genomic_DNA"/>
</dbReference>
<evidence type="ECO:0000256" key="7">
    <source>
        <dbReference type="SAM" id="MobiDB-lite"/>
    </source>
</evidence>
<evidence type="ECO:0000313" key="8">
    <source>
        <dbReference type="EMBL" id="TFL06398.1"/>
    </source>
</evidence>
<feature type="coiled-coil region" evidence="6">
    <location>
        <begin position="923"/>
        <end position="964"/>
    </location>
</feature>
<dbReference type="GO" id="GO:0051285">
    <property type="term" value="C:cell cortex of cell tip"/>
    <property type="evidence" value="ECO:0007669"/>
    <property type="project" value="TreeGrafter"/>
</dbReference>
<dbReference type="FunFam" id="2.120.10.80:FF:000049">
    <property type="entry name" value="Cell polarity protein (Tea1)"/>
    <property type="match status" value="1"/>
</dbReference>
<dbReference type="Gene3D" id="2.120.10.80">
    <property type="entry name" value="Kelch-type beta propeller"/>
    <property type="match status" value="2"/>
</dbReference>
<feature type="region of interest" description="Disordered" evidence="7">
    <location>
        <begin position="466"/>
        <end position="488"/>
    </location>
</feature>
<dbReference type="Pfam" id="PF24681">
    <property type="entry name" value="Kelch_KLHDC2_KLHL20_DRC7"/>
    <property type="match status" value="1"/>
</dbReference>
<dbReference type="InterPro" id="IPR015915">
    <property type="entry name" value="Kelch-typ_b-propeller"/>
</dbReference>
<evidence type="ECO:0000256" key="5">
    <source>
        <dbReference type="ARBA" id="ARBA00023054"/>
    </source>
</evidence>
<dbReference type="SUPFAM" id="SSF117281">
    <property type="entry name" value="Kelch motif"/>
    <property type="match status" value="1"/>
</dbReference>
<proteinExistence type="predicted"/>
<feature type="region of interest" description="Disordered" evidence="7">
    <location>
        <begin position="1251"/>
        <end position="1293"/>
    </location>
</feature>
<dbReference type="OrthoDB" id="45365at2759"/>
<feature type="compositionally biased region" description="Low complexity" evidence="7">
    <location>
        <begin position="10"/>
        <end position="23"/>
    </location>
</feature>
<feature type="compositionally biased region" description="Polar residues" evidence="7">
    <location>
        <begin position="64"/>
        <end position="83"/>
    </location>
</feature>
<feature type="region of interest" description="Disordered" evidence="7">
    <location>
        <begin position="1"/>
        <end position="127"/>
    </location>
</feature>
<comment type="subcellular location">
    <subcellularLocation>
        <location evidence="1">Cytoplasm</location>
    </subcellularLocation>
</comment>
<evidence type="ECO:0000256" key="2">
    <source>
        <dbReference type="ARBA" id="ARBA00022441"/>
    </source>
</evidence>
<dbReference type="PANTHER" id="PTHR23244:SF456">
    <property type="entry name" value="MULTIPLE EPIDERMAL GROWTH FACTOR-LIKE DOMAINS PROTEIN 8"/>
    <property type="match status" value="1"/>
</dbReference>
<reference evidence="8 9" key="1">
    <citation type="journal article" date="2019" name="Nat. Ecol. Evol.">
        <title>Megaphylogeny resolves global patterns of mushroom evolution.</title>
        <authorList>
            <person name="Varga T."/>
            <person name="Krizsan K."/>
            <person name="Foldi C."/>
            <person name="Dima B."/>
            <person name="Sanchez-Garcia M."/>
            <person name="Sanchez-Ramirez S."/>
            <person name="Szollosi G.J."/>
            <person name="Szarkandi J.G."/>
            <person name="Papp V."/>
            <person name="Albert L."/>
            <person name="Andreopoulos W."/>
            <person name="Angelini C."/>
            <person name="Antonin V."/>
            <person name="Barry K.W."/>
            <person name="Bougher N.L."/>
            <person name="Buchanan P."/>
            <person name="Buyck B."/>
            <person name="Bense V."/>
            <person name="Catcheside P."/>
            <person name="Chovatia M."/>
            <person name="Cooper J."/>
            <person name="Damon W."/>
            <person name="Desjardin D."/>
            <person name="Finy P."/>
            <person name="Geml J."/>
            <person name="Haridas S."/>
            <person name="Hughes K."/>
            <person name="Justo A."/>
            <person name="Karasinski D."/>
            <person name="Kautmanova I."/>
            <person name="Kiss B."/>
            <person name="Kocsube S."/>
            <person name="Kotiranta H."/>
            <person name="LaButti K.M."/>
            <person name="Lechner B.E."/>
            <person name="Liimatainen K."/>
            <person name="Lipzen A."/>
            <person name="Lukacs Z."/>
            <person name="Mihaltcheva S."/>
            <person name="Morgado L.N."/>
            <person name="Niskanen T."/>
            <person name="Noordeloos M.E."/>
            <person name="Ohm R.A."/>
            <person name="Ortiz-Santana B."/>
            <person name="Ovrebo C."/>
            <person name="Racz N."/>
            <person name="Riley R."/>
            <person name="Savchenko A."/>
            <person name="Shiryaev A."/>
            <person name="Soop K."/>
            <person name="Spirin V."/>
            <person name="Szebenyi C."/>
            <person name="Tomsovsky M."/>
            <person name="Tulloss R.E."/>
            <person name="Uehling J."/>
            <person name="Grigoriev I.V."/>
            <person name="Vagvolgyi C."/>
            <person name="Papp T."/>
            <person name="Martin F.M."/>
            <person name="Miettinen O."/>
            <person name="Hibbett D.S."/>
            <person name="Nagy L.G."/>
        </authorList>
    </citation>
    <scope>NUCLEOTIDE SEQUENCE [LARGE SCALE GENOMIC DNA]</scope>
    <source>
        <strain evidence="8 9">CBS 309.79</strain>
    </source>
</reference>
<feature type="region of interest" description="Disordered" evidence="7">
    <location>
        <begin position="1423"/>
        <end position="1445"/>
    </location>
</feature>
<protein>
    <submittedName>
        <fullName evidence="8">Uncharacterized protein</fullName>
    </submittedName>
</protein>
<feature type="region of interest" description="Disordered" evidence="7">
    <location>
        <begin position="500"/>
        <end position="650"/>
    </location>
</feature>
<evidence type="ECO:0000256" key="4">
    <source>
        <dbReference type="ARBA" id="ARBA00022737"/>
    </source>
</evidence>
<evidence type="ECO:0000256" key="1">
    <source>
        <dbReference type="ARBA" id="ARBA00004496"/>
    </source>
</evidence>
<evidence type="ECO:0000256" key="3">
    <source>
        <dbReference type="ARBA" id="ARBA00022490"/>
    </source>
</evidence>
<keyword evidence="4" id="KW-0677">Repeat</keyword>
<feature type="compositionally biased region" description="Basic and acidic residues" evidence="7">
    <location>
        <begin position="1037"/>
        <end position="1048"/>
    </location>
</feature>
<feature type="compositionally biased region" description="Basic and acidic residues" evidence="7">
    <location>
        <begin position="52"/>
        <end position="61"/>
    </location>
</feature>
<keyword evidence="3" id="KW-0963">Cytoplasm</keyword>
<gene>
    <name evidence="8" type="ORF">BDV98DRAFT_559351</name>
</gene>
<keyword evidence="9" id="KW-1185">Reference proteome</keyword>
<dbReference type="STRING" id="1884261.A0A5C3QYI2"/>
<keyword evidence="5 6" id="KW-0175">Coiled coil</keyword>
<sequence>MSFFSRKKQQQQQPQPQPQQSQPANLTVVQTPSQALAQLSAAVNRDTGNGSRDNHSRDGHSDGLPSSVTSNQALSSSPSTNGPLAQPSSSQPPRQQQQHIRNEQQTRTASPSVAASATAPTQQRPVYPWSARRLTLLPPIVLNKPGVAPPTAPSPSPFPRYGHALPATTTQNGDLFLFGGLVRETPKNDLYLFSAKDLTATLLQTSGEVPSPRIGHASAVISNVLLVWGGDTSSDASGRDMHDDGLYLLNLMTKEWTRVNISGSIPIGRYGHSVCMAGTKFFVFGGQVQGQFLNDMWAFDLNSLRTKSMAWEPFDIASPEKPAQRTGHAMITFGDRIIMFGGTDAQFHYNDTWSFDLNTRKWEELQCIGFIPSPREGHAASLVDDVMYIFGGRGVDGNDLNDLAAFKITNQRWYMFQNMGHGPIGRSGHAMASMGARVFVLGGESITSPKQDDPSIIHVLDTRHIKYPEDPKSTPGARRPSNPTPVQNTAAGAVVEAQRALSPTQHVVDQDERRAMSPTQTNGAARNTVKPVNGVAQQPFPGNKGKAPMRPKREDDDFGTEGSVDHTESGVTSHRERDRAVSPEVGRATSPQNASRPISPLADPQTQQSLAGASNELVGRRSASPIVDRSKGNSSPLTNGINKQHSASSGNVNADLLNQLKARDSDIEALRKREEWMKLALRKATRAGYIHGSGDESPVDMSNLSSGDDSDAKVADISLKFKQFKSQMQVILASQSHDVSERLADAERMKNSAAQEAAYYRAKLSALESSNASDLNRVEHDRVSELEHYISDLKNERWSQDRKISELSDSLSLRTTLCEQAEASARELQKRSDQVDTLHNRGVQHHTELQEQHATLQSQLREQVLTLTAQASELQQKDAELSKLRSVVEEAAKSKDQHVRALEQTRITLETATLRSNEMDDAFVRSTEKIAQMESDMAQLRGELESRTTEAEAAQERASDVENAWAKSREEADAFRALTTGSLGKLLDSHRDLQSDEDRYIRAEEEKMQAVQTELTSLRHHLTDVNKKLTEAQSQSTKERQQARDAHLEQASLRAQLSGLQTQIATASSETARLHQQCTGLEEEVIAKSKENAEVNLRLATLRNYLAENGLGIDEEAVAQRGTGSPAVMAELEVKLAERTRLHENTERELNQLARRKREVDSQVASLTTQLEQARAQGGSEGADRSQIVELEQKLEETEQSYKTRLAQMEEDYQLAVHYVKGTEKMMRRMRDEVSKQKNVIAGLQADLDASRGGVRSPVNNRGVNGRGTPSSDDSHELRTQLQDSQKTNQRLHLENKNLLARFENLEKDMDALKEDLASSQRDSEDRQEQIDELQHEVERLQGSLVIARGGKDEGMLERLGSENTALRRENEQLSHKIGLLLAVDQPSFGNRPLSGRRASASSSENALAFEHLSNEVDDFLNRNRPLSDIDTNPGFSHSRQRSRS</sequence>